<reference evidence="5" key="1">
    <citation type="journal article" date="2021" name="G3 (Bethesda)">
        <title>Genome and transcriptome analysis of the beet armyworm Spodoptera exigua reveals targets for pest control. .</title>
        <authorList>
            <person name="Simon S."/>
            <person name="Breeschoten T."/>
            <person name="Jansen H.J."/>
            <person name="Dirks R.P."/>
            <person name="Schranz M.E."/>
            <person name="Ros V.I.D."/>
        </authorList>
    </citation>
    <scope>NUCLEOTIDE SEQUENCE</scope>
    <source>
        <strain evidence="5">TB_SE_WUR_2020</strain>
    </source>
</reference>
<evidence type="ECO:0008006" key="7">
    <source>
        <dbReference type="Google" id="ProtNLM"/>
    </source>
</evidence>
<comment type="caution">
    <text evidence="5">The sequence shown here is derived from an EMBL/GenBank/DDBJ whole genome shotgun (WGS) entry which is preliminary data.</text>
</comment>
<evidence type="ECO:0000256" key="2">
    <source>
        <dbReference type="ARBA" id="ARBA00022729"/>
    </source>
</evidence>
<name>A0A922SME7_SPOEX</name>
<evidence type="ECO:0000256" key="1">
    <source>
        <dbReference type="ARBA" id="ARBA00022460"/>
    </source>
</evidence>
<evidence type="ECO:0000313" key="6">
    <source>
        <dbReference type="Proteomes" id="UP000814243"/>
    </source>
</evidence>
<evidence type="ECO:0000313" key="5">
    <source>
        <dbReference type="EMBL" id="KAH9643772.1"/>
    </source>
</evidence>
<evidence type="ECO:0000256" key="3">
    <source>
        <dbReference type="PROSITE-ProRule" id="PRU00497"/>
    </source>
</evidence>
<dbReference type="PRINTS" id="PR00947">
    <property type="entry name" value="CUTICLE"/>
</dbReference>
<feature type="region of interest" description="Disordered" evidence="4">
    <location>
        <begin position="44"/>
        <end position="90"/>
    </location>
</feature>
<feature type="compositionally biased region" description="Basic and acidic residues" evidence="4">
    <location>
        <begin position="44"/>
        <end position="87"/>
    </location>
</feature>
<dbReference type="InterPro" id="IPR000618">
    <property type="entry name" value="Insect_cuticle"/>
</dbReference>
<keyword evidence="2" id="KW-0732">Signal</keyword>
<dbReference type="Pfam" id="PF00379">
    <property type="entry name" value="Chitin_bind_4"/>
    <property type="match status" value="2"/>
</dbReference>
<feature type="region of interest" description="Disordered" evidence="4">
    <location>
        <begin position="318"/>
        <end position="341"/>
    </location>
</feature>
<dbReference type="PANTHER" id="PTHR12236:SF76">
    <property type="entry name" value="ADULT-SPECIFIC CUTICULAR PROTEIN ACP-20-LIKE PROTEIN"/>
    <property type="match status" value="1"/>
</dbReference>
<dbReference type="InterPro" id="IPR051217">
    <property type="entry name" value="Insect_Cuticle_Struc_Prot"/>
</dbReference>
<sequence>MVSAHGTSSQYVHKEDGKHEVVHHGHDHHDYYTHPKFEFKYKVDDDHTGDHKSQHEHRDGDVVKGHYSLHEPDGSVRDVHYHGDHHSGISQAQDFRDNWNQQLKNVYKSNIYVFIALVAFLGACQAVEHAYSSQSIVLHHDDHHDYHHQGHDEHHGLGHYHDHDDYDEHHGHELHHEHEIHHEHEVQHGHHEHNVEHKVEPKKEHKVEPKKEHNDDHKVQPEKEHKIEHSVEHKVEHFVEHKIEHKVEPKKDHKVEPKKEQRPDPKKEQKVEPKNVEYKPARIIPVVEKHVEIIPVAAASKIVPVAHYVQSAHKKESHEEHKHAISSQHISRHDIPAQPPKDFDDQYGPAKYEFEYQVKDPHTGDHKYQHEHRDGHKVKGVYSLHEADGSIRTVEYAADKHAGYVN</sequence>
<accession>A0A922SME7</accession>
<keyword evidence="1 3" id="KW-0193">Cuticle</keyword>
<proteinExistence type="predicted"/>
<dbReference type="Proteomes" id="UP000814243">
    <property type="component" value="Unassembled WGS sequence"/>
</dbReference>
<dbReference type="GO" id="GO:0005615">
    <property type="term" value="C:extracellular space"/>
    <property type="evidence" value="ECO:0007669"/>
    <property type="project" value="TreeGrafter"/>
</dbReference>
<dbReference type="GO" id="GO:0031012">
    <property type="term" value="C:extracellular matrix"/>
    <property type="evidence" value="ECO:0007669"/>
    <property type="project" value="TreeGrafter"/>
</dbReference>
<dbReference type="GO" id="GO:0042302">
    <property type="term" value="F:structural constituent of cuticle"/>
    <property type="evidence" value="ECO:0007669"/>
    <property type="project" value="UniProtKB-UniRule"/>
</dbReference>
<evidence type="ECO:0000256" key="4">
    <source>
        <dbReference type="SAM" id="MobiDB-lite"/>
    </source>
</evidence>
<dbReference type="PANTHER" id="PTHR12236">
    <property type="entry name" value="STRUCTURAL CONTITUENT OF CUTICLE"/>
    <property type="match status" value="1"/>
</dbReference>
<dbReference type="EMBL" id="JACEFF010000113">
    <property type="protein sequence ID" value="KAH9643772.1"/>
    <property type="molecule type" value="Genomic_DNA"/>
</dbReference>
<protein>
    <recommendedName>
        <fullName evidence="7">Cuticular protein RR-2</fullName>
    </recommendedName>
</protein>
<dbReference type="PROSITE" id="PS51155">
    <property type="entry name" value="CHIT_BIND_RR_2"/>
    <property type="match status" value="2"/>
</dbReference>
<feature type="region of interest" description="Disordered" evidence="4">
    <location>
        <begin position="144"/>
        <end position="274"/>
    </location>
</feature>
<organism evidence="5 6">
    <name type="scientific">Spodoptera exigua</name>
    <name type="common">Beet armyworm</name>
    <name type="synonym">Noctua fulgens</name>
    <dbReference type="NCBI Taxonomy" id="7107"/>
    <lineage>
        <taxon>Eukaryota</taxon>
        <taxon>Metazoa</taxon>
        <taxon>Ecdysozoa</taxon>
        <taxon>Arthropoda</taxon>
        <taxon>Hexapoda</taxon>
        <taxon>Insecta</taxon>
        <taxon>Pterygota</taxon>
        <taxon>Neoptera</taxon>
        <taxon>Endopterygota</taxon>
        <taxon>Lepidoptera</taxon>
        <taxon>Glossata</taxon>
        <taxon>Ditrysia</taxon>
        <taxon>Noctuoidea</taxon>
        <taxon>Noctuidae</taxon>
        <taxon>Amphipyrinae</taxon>
        <taxon>Spodoptera</taxon>
    </lineage>
</organism>
<dbReference type="AlphaFoldDB" id="A0A922SME7"/>
<gene>
    <name evidence="5" type="ORF">HF086_010482</name>
</gene>